<dbReference type="EMBL" id="VBPA01000129">
    <property type="protein sequence ID" value="TMQ71361.1"/>
    <property type="molecule type" value="Genomic_DNA"/>
</dbReference>
<organism evidence="1 2">
    <name type="scientific">Eiseniibacteriota bacterium</name>
    <dbReference type="NCBI Taxonomy" id="2212470"/>
    <lineage>
        <taxon>Bacteria</taxon>
        <taxon>Candidatus Eiseniibacteriota</taxon>
    </lineage>
</organism>
<dbReference type="Proteomes" id="UP000319836">
    <property type="component" value="Unassembled WGS sequence"/>
</dbReference>
<dbReference type="SUPFAM" id="SSF48557">
    <property type="entry name" value="L-aspartase-like"/>
    <property type="match status" value="1"/>
</dbReference>
<comment type="caution">
    <text evidence="1">The sequence shown here is derived from an EMBL/GenBank/DDBJ whole genome shotgun (WGS) entry which is preliminary data.</text>
</comment>
<dbReference type="Gene3D" id="1.10.275.10">
    <property type="entry name" value="Fumarase/aspartase (N-terminal domain)"/>
    <property type="match status" value="1"/>
</dbReference>
<dbReference type="InterPro" id="IPR024083">
    <property type="entry name" value="Fumarase/histidase_N"/>
</dbReference>
<accession>A0A538U640</accession>
<name>A0A538U640_UNCEI</name>
<evidence type="ECO:0000313" key="2">
    <source>
        <dbReference type="Proteomes" id="UP000319836"/>
    </source>
</evidence>
<dbReference type="InterPro" id="IPR001106">
    <property type="entry name" value="Aromatic_Lyase"/>
</dbReference>
<dbReference type="GO" id="GO:0016841">
    <property type="term" value="F:ammonia-lyase activity"/>
    <property type="evidence" value="ECO:0007669"/>
    <property type="project" value="UniProtKB-ARBA"/>
</dbReference>
<evidence type="ECO:0000313" key="1">
    <source>
        <dbReference type="EMBL" id="TMQ71361.1"/>
    </source>
</evidence>
<dbReference type="InterPro" id="IPR008948">
    <property type="entry name" value="L-Aspartase-like"/>
</dbReference>
<reference evidence="1 2" key="1">
    <citation type="journal article" date="2019" name="Nat. Microbiol.">
        <title>Mediterranean grassland soil C-N compound turnover is dependent on rainfall and depth, and is mediated by genomically divergent microorganisms.</title>
        <authorList>
            <person name="Diamond S."/>
            <person name="Andeer P.F."/>
            <person name="Li Z."/>
            <person name="Crits-Christoph A."/>
            <person name="Burstein D."/>
            <person name="Anantharaman K."/>
            <person name="Lane K.R."/>
            <person name="Thomas B.C."/>
            <person name="Pan C."/>
            <person name="Northen T.R."/>
            <person name="Banfield J.F."/>
        </authorList>
    </citation>
    <scope>NUCLEOTIDE SEQUENCE [LARGE SCALE GENOMIC DNA]</scope>
    <source>
        <strain evidence="1">WS_10</strain>
    </source>
</reference>
<gene>
    <name evidence="1" type="ORF">E6K80_05780</name>
</gene>
<dbReference type="Pfam" id="PF00221">
    <property type="entry name" value="Lyase_aromatic"/>
    <property type="match status" value="1"/>
</dbReference>
<keyword evidence="1" id="KW-0456">Lyase</keyword>
<dbReference type="AlphaFoldDB" id="A0A538U640"/>
<proteinExistence type="predicted"/>
<protein>
    <submittedName>
        <fullName evidence="1">Aromatic amino acid lyase</fullName>
    </submittedName>
</protein>
<sequence>MIELGARPLLVSDVVAVARGRAPVRLARDARRRMTESRAIIDDAVQAERPVYGVNTGFGELKGTRIPIDQVRQLQLNLLRSHAPPRSSTAARACGPRSWMHCWHCSSAASRRSFLSRARSERRAISRRWPISLWCWSAKATPGSAEPTKATRAACRLRSRCEAPVSSRWRSRPRKGWR</sequence>